<evidence type="ECO:0000313" key="1">
    <source>
        <dbReference type="EMBL" id="GFO26165.1"/>
    </source>
</evidence>
<dbReference type="Proteomes" id="UP000735302">
    <property type="component" value="Unassembled WGS sequence"/>
</dbReference>
<gene>
    <name evidence="1" type="ORF">PoB_005267000</name>
</gene>
<keyword evidence="2" id="KW-1185">Reference proteome</keyword>
<organism evidence="1 2">
    <name type="scientific">Plakobranchus ocellatus</name>
    <dbReference type="NCBI Taxonomy" id="259542"/>
    <lineage>
        <taxon>Eukaryota</taxon>
        <taxon>Metazoa</taxon>
        <taxon>Spiralia</taxon>
        <taxon>Lophotrochozoa</taxon>
        <taxon>Mollusca</taxon>
        <taxon>Gastropoda</taxon>
        <taxon>Heterobranchia</taxon>
        <taxon>Euthyneura</taxon>
        <taxon>Panpulmonata</taxon>
        <taxon>Sacoglossa</taxon>
        <taxon>Placobranchoidea</taxon>
        <taxon>Plakobranchidae</taxon>
        <taxon>Plakobranchus</taxon>
    </lineage>
</organism>
<reference evidence="1 2" key="1">
    <citation type="journal article" date="2021" name="Elife">
        <title>Chloroplast acquisition without the gene transfer in kleptoplastic sea slugs, Plakobranchus ocellatus.</title>
        <authorList>
            <person name="Maeda T."/>
            <person name="Takahashi S."/>
            <person name="Yoshida T."/>
            <person name="Shimamura S."/>
            <person name="Takaki Y."/>
            <person name="Nagai Y."/>
            <person name="Toyoda A."/>
            <person name="Suzuki Y."/>
            <person name="Arimoto A."/>
            <person name="Ishii H."/>
            <person name="Satoh N."/>
            <person name="Nishiyama T."/>
            <person name="Hasebe M."/>
            <person name="Maruyama T."/>
            <person name="Minagawa J."/>
            <person name="Obokata J."/>
            <person name="Shigenobu S."/>
        </authorList>
    </citation>
    <scope>NUCLEOTIDE SEQUENCE [LARGE SCALE GENOMIC DNA]</scope>
</reference>
<name>A0AAV4C3G6_9GAST</name>
<dbReference type="EMBL" id="BLXT01005793">
    <property type="protein sequence ID" value="GFO26165.1"/>
    <property type="molecule type" value="Genomic_DNA"/>
</dbReference>
<proteinExistence type="predicted"/>
<sequence length="85" mass="8795">MNGSRHNAGHYCAGPSLIPGHQWRGSNSRQKGSCIGQAGSLLSPGLAIDLVTKINYVGSTAKSIVFAPKHPALPGPPACDCDDQL</sequence>
<evidence type="ECO:0000313" key="2">
    <source>
        <dbReference type="Proteomes" id="UP000735302"/>
    </source>
</evidence>
<dbReference type="AlphaFoldDB" id="A0AAV4C3G6"/>
<accession>A0AAV4C3G6</accession>
<comment type="caution">
    <text evidence="1">The sequence shown here is derived from an EMBL/GenBank/DDBJ whole genome shotgun (WGS) entry which is preliminary data.</text>
</comment>
<protein>
    <submittedName>
        <fullName evidence="1">Uncharacterized protein</fullName>
    </submittedName>
</protein>